<name>A0A6B2L4X9_9EUKA</name>
<dbReference type="PROSITE" id="PS50011">
    <property type="entry name" value="PROTEIN_KINASE_DOM"/>
    <property type="match status" value="1"/>
</dbReference>
<evidence type="ECO:0000256" key="7">
    <source>
        <dbReference type="SAM" id="Coils"/>
    </source>
</evidence>
<accession>A0A6B2L4X9</accession>
<dbReference type="FunFam" id="1.10.510.10:FF:000571">
    <property type="entry name" value="Maternal embryonic leucine zipper kinase"/>
    <property type="match status" value="1"/>
</dbReference>
<keyword evidence="6" id="KW-0067">ATP-binding</keyword>
<dbReference type="EC" id="2.7.11.1" evidence="1"/>
<dbReference type="GO" id="GO:0005524">
    <property type="term" value="F:ATP binding"/>
    <property type="evidence" value="ECO:0007669"/>
    <property type="project" value="UniProtKB-KW"/>
</dbReference>
<evidence type="ECO:0000259" key="8">
    <source>
        <dbReference type="PROSITE" id="PS50011"/>
    </source>
</evidence>
<keyword evidence="3" id="KW-0808">Transferase</keyword>
<dbReference type="InterPro" id="IPR008271">
    <property type="entry name" value="Ser/Thr_kinase_AS"/>
</dbReference>
<keyword evidence="7" id="KW-0175">Coiled coil</keyword>
<dbReference type="InterPro" id="IPR000719">
    <property type="entry name" value="Prot_kinase_dom"/>
</dbReference>
<keyword evidence="2" id="KW-0723">Serine/threonine-protein kinase</keyword>
<feature type="coiled-coil region" evidence="7">
    <location>
        <begin position="371"/>
        <end position="398"/>
    </location>
</feature>
<organism evidence="9">
    <name type="scientific">Arcella intermedia</name>
    <dbReference type="NCBI Taxonomy" id="1963864"/>
    <lineage>
        <taxon>Eukaryota</taxon>
        <taxon>Amoebozoa</taxon>
        <taxon>Tubulinea</taxon>
        <taxon>Elardia</taxon>
        <taxon>Arcellinida</taxon>
        <taxon>Sphaerothecina</taxon>
        <taxon>Arcellidae</taxon>
        <taxon>Arcella</taxon>
    </lineage>
</organism>
<dbReference type="EMBL" id="GIBP01003073">
    <property type="protein sequence ID" value="NDV32042.1"/>
    <property type="molecule type" value="Transcribed_RNA"/>
</dbReference>
<evidence type="ECO:0000256" key="4">
    <source>
        <dbReference type="ARBA" id="ARBA00022741"/>
    </source>
</evidence>
<sequence>MGMGAFGVVKKGVNKFTGGHVAIKVIRKTDCKPEELRSEVNLLRLVKGYPGIVSLENVYETNKDVSIVMEYISGGELFDAIVENEFYSEKDAADLIRQLTTTVEYVHSKHIVHRDLKPENLLFEKRGSSTLKLIDFGIATLLPESGQLYEVVGSRTYMAPEIDRRCGYGKPVDMYSVGVIMYILLCGYPPFDFDQGIYELAFGSPEWDDISSIAKDIIRNLLQEDGTKRYTAAELKVHPWISGKEAPQQILNNNIHNTIKHYIAFNQATAKVAGDRQNRRMSIYGLFNIARDTNVMKSPQVFPPSNSPVEAKKKFVITTPNNSSANLTPLEPENNPEVELIKGLKNKMWDHWKGFGKIKDIALQIIQSTRNETLKEQLMELVKEIDFLSNEYKGLLDTSTPKLRQAHQLAQSEFGQKKL</sequence>
<evidence type="ECO:0000256" key="5">
    <source>
        <dbReference type="ARBA" id="ARBA00022777"/>
    </source>
</evidence>
<protein>
    <recommendedName>
        <fullName evidence="1">non-specific serine/threonine protein kinase</fullName>
        <ecNumber evidence="1">2.7.11.1</ecNumber>
    </recommendedName>
</protein>
<evidence type="ECO:0000313" key="9">
    <source>
        <dbReference type="EMBL" id="NDV32042.1"/>
    </source>
</evidence>
<evidence type="ECO:0000256" key="6">
    <source>
        <dbReference type="ARBA" id="ARBA00022840"/>
    </source>
</evidence>
<dbReference type="GO" id="GO:0004674">
    <property type="term" value="F:protein serine/threonine kinase activity"/>
    <property type="evidence" value="ECO:0007669"/>
    <property type="project" value="UniProtKB-KW"/>
</dbReference>
<feature type="domain" description="Protein kinase" evidence="8">
    <location>
        <begin position="1"/>
        <end position="241"/>
    </location>
</feature>
<dbReference type="AlphaFoldDB" id="A0A6B2L4X9"/>
<keyword evidence="5" id="KW-0418">Kinase</keyword>
<evidence type="ECO:0000256" key="1">
    <source>
        <dbReference type="ARBA" id="ARBA00012513"/>
    </source>
</evidence>
<dbReference type="Gene3D" id="3.30.200.20">
    <property type="entry name" value="Phosphorylase Kinase, domain 1"/>
    <property type="match status" value="1"/>
</dbReference>
<evidence type="ECO:0000256" key="2">
    <source>
        <dbReference type="ARBA" id="ARBA00022527"/>
    </source>
</evidence>
<dbReference type="CDD" id="cd05117">
    <property type="entry name" value="STKc_CAMK"/>
    <property type="match status" value="1"/>
</dbReference>
<proteinExistence type="predicted"/>
<keyword evidence="4" id="KW-0547">Nucleotide-binding</keyword>
<evidence type="ECO:0000256" key="3">
    <source>
        <dbReference type="ARBA" id="ARBA00022679"/>
    </source>
</evidence>
<dbReference type="Gene3D" id="1.10.510.10">
    <property type="entry name" value="Transferase(Phosphotransferase) domain 1"/>
    <property type="match status" value="1"/>
</dbReference>
<dbReference type="InterPro" id="IPR011009">
    <property type="entry name" value="Kinase-like_dom_sf"/>
</dbReference>
<dbReference type="SUPFAM" id="SSF56112">
    <property type="entry name" value="Protein kinase-like (PK-like)"/>
    <property type="match status" value="1"/>
</dbReference>
<dbReference type="InterPro" id="IPR050205">
    <property type="entry name" value="CDPK_Ser/Thr_kinases"/>
</dbReference>
<dbReference type="SMART" id="SM00220">
    <property type="entry name" value="S_TKc"/>
    <property type="match status" value="1"/>
</dbReference>
<reference evidence="9" key="1">
    <citation type="journal article" date="2020" name="J. Eukaryot. Microbiol.">
        <title>De novo Sequencing, Assembly and Annotation of the Transcriptome for the Free-Living Testate Amoeba Arcella intermedia.</title>
        <authorList>
            <person name="Ribeiro G.M."/>
            <person name="Porfirio-Sousa A.L."/>
            <person name="Maurer-Alcala X.X."/>
            <person name="Katz L.A."/>
            <person name="Lahr D.J.G."/>
        </authorList>
    </citation>
    <scope>NUCLEOTIDE SEQUENCE</scope>
</reference>
<dbReference type="Pfam" id="PF00069">
    <property type="entry name" value="Pkinase"/>
    <property type="match status" value="1"/>
</dbReference>
<dbReference type="PROSITE" id="PS00108">
    <property type="entry name" value="PROTEIN_KINASE_ST"/>
    <property type="match status" value="1"/>
</dbReference>
<dbReference type="PANTHER" id="PTHR24349">
    <property type="entry name" value="SERINE/THREONINE-PROTEIN KINASE"/>
    <property type="match status" value="1"/>
</dbReference>